<dbReference type="GO" id="GO:0000287">
    <property type="term" value="F:magnesium ion binding"/>
    <property type="evidence" value="ECO:0007669"/>
    <property type="project" value="UniProtKB-UniRule"/>
</dbReference>
<dbReference type="InterPro" id="IPR007581">
    <property type="entry name" value="Endonuclease-V"/>
</dbReference>
<evidence type="ECO:0000313" key="7">
    <source>
        <dbReference type="EMBL" id="GIO31556.1"/>
    </source>
</evidence>
<dbReference type="CDD" id="cd06559">
    <property type="entry name" value="Endonuclease_V"/>
    <property type="match status" value="1"/>
</dbReference>
<dbReference type="GO" id="GO:0005737">
    <property type="term" value="C:cytoplasm"/>
    <property type="evidence" value="ECO:0007669"/>
    <property type="project" value="UniProtKB-SubCell"/>
</dbReference>
<dbReference type="GO" id="GO:0043737">
    <property type="term" value="F:deoxyribonuclease V activity"/>
    <property type="evidence" value="ECO:0007669"/>
    <property type="project" value="UniProtKB-UniRule"/>
</dbReference>
<feature type="binding site" evidence="6">
    <location>
        <position position="111"/>
    </location>
    <ligand>
        <name>Mg(2+)</name>
        <dbReference type="ChEBI" id="CHEBI:18420"/>
    </ligand>
</feature>
<feature type="binding site" evidence="6">
    <location>
        <position position="43"/>
    </location>
    <ligand>
        <name>Mg(2+)</name>
        <dbReference type="ChEBI" id="CHEBI:18420"/>
    </ligand>
</feature>
<keyword evidence="2 6" id="KW-0963">Cytoplasm</keyword>
<accession>A0A920C9R8</accession>
<dbReference type="GO" id="GO:0006281">
    <property type="term" value="P:DNA repair"/>
    <property type="evidence" value="ECO:0007669"/>
    <property type="project" value="UniProtKB-UniRule"/>
</dbReference>
<evidence type="ECO:0000313" key="8">
    <source>
        <dbReference type="Proteomes" id="UP000679779"/>
    </source>
</evidence>
<evidence type="ECO:0000256" key="6">
    <source>
        <dbReference type="HAMAP-Rule" id="MF_00801"/>
    </source>
</evidence>
<dbReference type="Proteomes" id="UP000679779">
    <property type="component" value="Unassembled WGS sequence"/>
</dbReference>
<keyword evidence="6" id="KW-0479">Metal-binding</keyword>
<reference evidence="7" key="1">
    <citation type="submission" date="2021-03" db="EMBL/GenBank/DDBJ databases">
        <title>Antimicrobial resistance genes in bacteria isolated from Japanese honey, and their potential for conferring macrolide and lincosamide resistance in the American foulbrood pathogen Paenibacillus larvae.</title>
        <authorList>
            <person name="Okamoto M."/>
            <person name="Kumagai M."/>
            <person name="Kanamori H."/>
            <person name="Takamatsu D."/>
        </authorList>
    </citation>
    <scope>NUCLEOTIDE SEQUENCE</scope>
    <source>
        <strain evidence="7">J2TS6</strain>
    </source>
</reference>
<dbReference type="AlphaFoldDB" id="A0A920C9R8"/>
<comment type="similarity">
    <text evidence="6">Belongs to the endonuclease V family.</text>
</comment>
<keyword evidence="3 6" id="KW-0540">Nuclease</keyword>
<dbReference type="HAMAP" id="MF_00801">
    <property type="entry name" value="Endonuclease_5"/>
    <property type="match status" value="1"/>
</dbReference>
<dbReference type="RefSeq" id="WP_160042351.1">
    <property type="nucleotide sequence ID" value="NZ_BORQ01000003.1"/>
</dbReference>
<name>A0A920C9R8_9BACL</name>
<keyword evidence="6" id="KW-0460">Magnesium</keyword>
<comment type="caution">
    <text evidence="7">The sequence shown here is derived from an EMBL/GenBank/DDBJ whole genome shotgun (WGS) entry which is preliminary data.</text>
</comment>
<dbReference type="Pfam" id="PF04493">
    <property type="entry name" value="Endonuclease_5"/>
    <property type="match status" value="1"/>
</dbReference>
<keyword evidence="8" id="KW-1185">Reference proteome</keyword>
<keyword evidence="4 6" id="KW-0255">Endonuclease</keyword>
<gene>
    <name evidence="6 7" type="primary">nfi</name>
    <name evidence="7" type="ORF">J2TS6_26970</name>
</gene>
<protein>
    <recommendedName>
        <fullName evidence="6">Endonuclease V</fullName>
        <ecNumber evidence="6">3.1.21.7</ecNumber>
    </recommendedName>
    <alternativeName>
        <fullName evidence="6">Deoxyinosine 3'endonuclease</fullName>
    </alternativeName>
    <alternativeName>
        <fullName evidence="6">Deoxyribonuclease V</fullName>
        <shortName evidence="6">DNase V</shortName>
    </alternativeName>
</protein>
<dbReference type="Gene3D" id="3.30.2170.10">
    <property type="entry name" value="archaeoglobus fulgidus dsm 4304 superfamily"/>
    <property type="match status" value="1"/>
</dbReference>
<keyword evidence="6" id="KW-0227">DNA damage</keyword>
<evidence type="ECO:0000256" key="1">
    <source>
        <dbReference type="ARBA" id="ARBA00004496"/>
    </source>
</evidence>
<dbReference type="GO" id="GO:0016891">
    <property type="term" value="F:RNA endonuclease activity producing 5'-phosphomonoesters, hydrolytic mechanism"/>
    <property type="evidence" value="ECO:0007669"/>
    <property type="project" value="TreeGrafter"/>
</dbReference>
<evidence type="ECO:0000256" key="3">
    <source>
        <dbReference type="ARBA" id="ARBA00022722"/>
    </source>
</evidence>
<comment type="catalytic activity">
    <reaction evidence="6">
        <text>Endonucleolytic cleavage at apurinic or apyrimidinic sites to products with a 5'-phosphate.</text>
        <dbReference type="EC" id="3.1.21.7"/>
    </reaction>
</comment>
<dbReference type="NCBIfam" id="NF008629">
    <property type="entry name" value="PRK11617.1"/>
    <property type="match status" value="1"/>
</dbReference>
<comment type="cofactor">
    <cofactor evidence="6">
        <name>Mg(2+)</name>
        <dbReference type="ChEBI" id="CHEBI:18420"/>
    </cofactor>
</comment>
<dbReference type="GO" id="GO:0003727">
    <property type="term" value="F:single-stranded RNA binding"/>
    <property type="evidence" value="ECO:0007669"/>
    <property type="project" value="TreeGrafter"/>
</dbReference>
<dbReference type="EC" id="3.1.21.7" evidence="6"/>
<dbReference type="PANTHER" id="PTHR28511">
    <property type="entry name" value="ENDONUCLEASE V"/>
    <property type="match status" value="1"/>
</dbReference>
<sequence length="224" mass="24449">MKALLKHSWNISEQDAIQLQQQLALQVIHEDCGTPVEYVAGVDVAYSKHNGNLVAAVVILNADSLELVESATVEDTAAFPYIPGLFSFRELPPVIKAFENIKTTPQLVVCDGQGLAHPRRFGLASHLGVLLDISTIGCGKTRLIGDFTEPDLKRGSYAPLVDHGEEIGSVLRTQEGVKPIFVSVGHRISLAAAREWILKLAPRYRLPETTRQADHLVKTVLGRG</sequence>
<keyword evidence="5 6" id="KW-0378">Hydrolase</keyword>
<comment type="subcellular location">
    <subcellularLocation>
        <location evidence="1 6">Cytoplasm</location>
    </subcellularLocation>
</comment>
<evidence type="ECO:0000256" key="5">
    <source>
        <dbReference type="ARBA" id="ARBA00022801"/>
    </source>
</evidence>
<dbReference type="EMBL" id="BORQ01000003">
    <property type="protein sequence ID" value="GIO31556.1"/>
    <property type="molecule type" value="Genomic_DNA"/>
</dbReference>
<dbReference type="PANTHER" id="PTHR28511:SF1">
    <property type="entry name" value="ENDONUCLEASE V"/>
    <property type="match status" value="1"/>
</dbReference>
<proteinExistence type="inferred from homology"/>
<feature type="site" description="Interaction with target DNA" evidence="6">
    <location>
        <position position="81"/>
    </location>
</feature>
<comment type="function">
    <text evidence="6">DNA repair enzyme involved in the repair of deaminated bases. Selectively cleaves double-stranded DNA at the second phosphodiester bond 3' to a deoxyinosine leaving behind the intact lesion on the nicked DNA.</text>
</comment>
<evidence type="ECO:0000256" key="2">
    <source>
        <dbReference type="ARBA" id="ARBA00022490"/>
    </source>
</evidence>
<keyword evidence="6" id="KW-0234">DNA repair</keyword>
<evidence type="ECO:0000256" key="4">
    <source>
        <dbReference type="ARBA" id="ARBA00022759"/>
    </source>
</evidence>
<organism evidence="7 8">
    <name type="scientific">Paenibacillus albilobatus</name>
    <dbReference type="NCBI Taxonomy" id="2716884"/>
    <lineage>
        <taxon>Bacteria</taxon>
        <taxon>Bacillati</taxon>
        <taxon>Bacillota</taxon>
        <taxon>Bacilli</taxon>
        <taxon>Bacillales</taxon>
        <taxon>Paenibacillaceae</taxon>
        <taxon>Paenibacillus</taxon>
    </lineage>
</organism>